<feature type="coiled-coil region" evidence="6">
    <location>
        <begin position="12"/>
        <end position="39"/>
    </location>
</feature>
<dbReference type="InterPro" id="IPR014016">
    <property type="entry name" value="UvrD-like_ATP-bd"/>
</dbReference>
<keyword evidence="3 5" id="KW-0347">Helicase</keyword>
<evidence type="ECO:0000313" key="9">
    <source>
        <dbReference type="Proteomes" id="UP001596253"/>
    </source>
</evidence>
<evidence type="ECO:0000256" key="6">
    <source>
        <dbReference type="SAM" id="Coils"/>
    </source>
</evidence>
<dbReference type="InterPro" id="IPR027417">
    <property type="entry name" value="P-loop_NTPase"/>
</dbReference>
<gene>
    <name evidence="8" type="ORF">ACFP3T_09820</name>
</gene>
<dbReference type="EMBL" id="JBHSSD010000041">
    <property type="protein sequence ID" value="MFC6164965.1"/>
    <property type="molecule type" value="Genomic_DNA"/>
</dbReference>
<name>A0ABW1R934_9LACO</name>
<sequence>MLTETQHLHKLYQQFQHDIATLTTQLADLSTEAKQVKRQLGTDGHLDLGTYTETLDTFASIEANNRQIDTLNTRAQTAATRLAHAKLLLPQAYFAKLQLDYGDDDPEAYHLGKVGYIDAQANDLVYDWRAPVADAYYANRTGATSYQANGRDIPVTVLARQQFVIDHDQLLQVVNTQSAIGDPLLLAVLAENRSGGLQEITATIQQEQNAIIRESTHQVVLVDGVAGSGKTSVLLQRVAYQLYRHRDTWTSADILILTPNTAFSRYIRGVLPALGEAEPLTSTYANLIQAVGTRLGLTVTNLADNHLATLDRLLQQPFLPTPAGLSPQAYAQTDSQDSFLNRMQHAWRWLTAMQQLPADVSHWLDWDALAAQWHLATLTTYDQLYLLIKITNYQQTTTAALFVDEAQDYDADTWLMLQALFTKAQLTIVGDHRQRLTGQAPDIAAYFTNQTIQPLQLTTSYRATGAITTYFAQFAGDWQSRIKAVQANGLTPQTVTTADLKSVLDQLPIQNGQSVGIITPNQASADTLATQFPIAHHLTAAGHQTVQPGLNLMALPVAKGLEFDHAIIVDWTNPYYLDTETGDHRRYVATSRGTKTLTLITDSGPID</sequence>
<dbReference type="InterPro" id="IPR000212">
    <property type="entry name" value="DNA_helicase_UvrD/REP"/>
</dbReference>
<dbReference type="Gene3D" id="3.40.50.300">
    <property type="entry name" value="P-loop containing nucleotide triphosphate hydrolases"/>
    <property type="match status" value="2"/>
</dbReference>
<evidence type="ECO:0000259" key="7">
    <source>
        <dbReference type="PROSITE" id="PS51198"/>
    </source>
</evidence>
<evidence type="ECO:0000256" key="5">
    <source>
        <dbReference type="PROSITE-ProRule" id="PRU00560"/>
    </source>
</evidence>
<keyword evidence="9" id="KW-1185">Reference proteome</keyword>
<keyword evidence="1 5" id="KW-0547">Nucleotide-binding</keyword>
<comment type="caution">
    <text evidence="8">The sequence shown here is derived from an EMBL/GenBank/DDBJ whole genome shotgun (WGS) entry which is preliminary data.</text>
</comment>
<feature type="binding site" evidence="5">
    <location>
        <begin position="224"/>
        <end position="231"/>
    </location>
    <ligand>
        <name>ATP</name>
        <dbReference type="ChEBI" id="CHEBI:30616"/>
    </ligand>
</feature>
<evidence type="ECO:0000313" key="8">
    <source>
        <dbReference type="EMBL" id="MFC6164965.1"/>
    </source>
</evidence>
<dbReference type="PANTHER" id="PTHR11070:SF17">
    <property type="entry name" value="DNA HELICASE IV"/>
    <property type="match status" value="1"/>
</dbReference>
<keyword evidence="2 5" id="KW-0378">Hydrolase</keyword>
<keyword evidence="4 5" id="KW-0067">ATP-binding</keyword>
<organism evidence="8 9">
    <name type="scientific">Lactiplantibacillus dongliensis</name>
    <dbReference type="NCBI Taxonomy" id="2559919"/>
    <lineage>
        <taxon>Bacteria</taxon>
        <taxon>Bacillati</taxon>
        <taxon>Bacillota</taxon>
        <taxon>Bacilli</taxon>
        <taxon>Lactobacillales</taxon>
        <taxon>Lactobacillaceae</taxon>
        <taxon>Lactiplantibacillus</taxon>
    </lineage>
</organism>
<keyword evidence="6" id="KW-0175">Coiled coil</keyword>
<dbReference type="PROSITE" id="PS51198">
    <property type="entry name" value="UVRD_HELICASE_ATP_BIND"/>
    <property type="match status" value="1"/>
</dbReference>
<reference evidence="9" key="1">
    <citation type="journal article" date="2019" name="Int. J. Syst. Evol. Microbiol.">
        <title>The Global Catalogue of Microorganisms (GCM) 10K type strain sequencing project: providing services to taxonomists for standard genome sequencing and annotation.</title>
        <authorList>
            <consortium name="The Broad Institute Genomics Platform"/>
            <consortium name="The Broad Institute Genome Sequencing Center for Infectious Disease"/>
            <person name="Wu L."/>
            <person name="Ma J."/>
        </authorList>
    </citation>
    <scope>NUCLEOTIDE SEQUENCE [LARGE SCALE GENOMIC DNA]</scope>
    <source>
        <strain evidence="9">CCM 8932</strain>
    </source>
</reference>
<dbReference type="PANTHER" id="PTHR11070">
    <property type="entry name" value="UVRD / RECB / PCRA DNA HELICASE FAMILY MEMBER"/>
    <property type="match status" value="1"/>
</dbReference>
<proteinExistence type="predicted"/>
<accession>A0ABW1R934</accession>
<evidence type="ECO:0000256" key="1">
    <source>
        <dbReference type="ARBA" id="ARBA00022741"/>
    </source>
</evidence>
<protein>
    <submittedName>
        <fullName evidence="8">AAA family ATPase</fullName>
    </submittedName>
</protein>
<dbReference type="Proteomes" id="UP001596253">
    <property type="component" value="Unassembled WGS sequence"/>
</dbReference>
<feature type="domain" description="UvrD-like helicase ATP-binding" evidence="7">
    <location>
        <begin position="203"/>
        <end position="503"/>
    </location>
</feature>
<dbReference type="RefSeq" id="WP_137639746.1">
    <property type="nucleotide sequence ID" value="NZ_BJDK01000009.1"/>
</dbReference>
<evidence type="ECO:0000256" key="4">
    <source>
        <dbReference type="ARBA" id="ARBA00022840"/>
    </source>
</evidence>
<evidence type="ECO:0000256" key="3">
    <source>
        <dbReference type="ARBA" id="ARBA00022806"/>
    </source>
</evidence>
<dbReference type="SUPFAM" id="SSF52540">
    <property type="entry name" value="P-loop containing nucleoside triphosphate hydrolases"/>
    <property type="match status" value="1"/>
</dbReference>
<evidence type="ECO:0000256" key="2">
    <source>
        <dbReference type="ARBA" id="ARBA00022801"/>
    </source>
</evidence>
<dbReference type="Pfam" id="PF13245">
    <property type="entry name" value="AAA_19"/>
    <property type="match status" value="1"/>
</dbReference>